<proteinExistence type="predicted"/>
<organism evidence="1 2">
    <name type="scientific">Coleofasciculus chthonoplastes PCC 7420</name>
    <dbReference type="NCBI Taxonomy" id="118168"/>
    <lineage>
        <taxon>Bacteria</taxon>
        <taxon>Bacillati</taxon>
        <taxon>Cyanobacteriota</taxon>
        <taxon>Cyanophyceae</taxon>
        <taxon>Coleofasciculales</taxon>
        <taxon>Coleofasciculaceae</taxon>
        <taxon>Coleofasciculus</taxon>
    </lineage>
</organism>
<dbReference type="STRING" id="118168.MC7420_1039"/>
<protein>
    <submittedName>
        <fullName evidence="1">Uncharacterized protein</fullName>
    </submittedName>
</protein>
<dbReference type="Proteomes" id="UP000003835">
    <property type="component" value="Unassembled WGS sequence"/>
</dbReference>
<dbReference type="HOGENOM" id="CLU_707737_0_0_3"/>
<dbReference type="AlphaFoldDB" id="B4W0A9"/>
<accession>B4W0A9</accession>
<dbReference type="eggNOG" id="COG2378">
    <property type="taxonomic scope" value="Bacteria"/>
</dbReference>
<evidence type="ECO:0000313" key="2">
    <source>
        <dbReference type="Proteomes" id="UP000003835"/>
    </source>
</evidence>
<reference evidence="1 2" key="1">
    <citation type="submission" date="2008-07" db="EMBL/GenBank/DDBJ databases">
        <authorList>
            <person name="Tandeau de Marsac N."/>
            <person name="Ferriera S."/>
            <person name="Johnson J."/>
            <person name="Kravitz S."/>
            <person name="Beeson K."/>
            <person name="Sutton G."/>
            <person name="Rogers Y.-H."/>
            <person name="Friedman R."/>
            <person name="Frazier M."/>
            <person name="Venter J.C."/>
        </authorList>
    </citation>
    <scope>NUCLEOTIDE SEQUENCE [LARGE SCALE GENOMIC DNA]</scope>
    <source>
        <strain evidence="1 2">PCC 7420</strain>
    </source>
</reference>
<dbReference type="OrthoDB" id="484613at2"/>
<sequence length="414" mass="48725">MSNSVQRFSYSYLPHRYIDRTSFERLLILIATLIQHPGVGSRQPLEHTPNRTHHNALTPLQSQIRQVAKSLGISYPDRYPSIGTLRKDLETLRNYGILDHRKYRWGYYLGTGVMNRDELKVAFNALHSQAMYQGDPQIRKIYYTLEKRLRGLELDGNTDISYPVRAYMNRPIIQTDPEVMAEKGTTRHTLFHCLDRIEDAIATGQLIELYRLREPYHNNIGYLQIYPLQLFYHDIAWYLLYETASNPNLYQPDEIQHLEVERLDRLKNYCKILHSPGRGQNAQFESLKLAQKLFKTGWGINLGTPEEQYNERKNQESFERITVRFFPPCTQFIREGECRHNNQKITSKKDQDGQEYIDYSIKLPRRSLPEFCRWVYRHIGCSQFISPPELVEKHQNAIQAAANRYSALHCNKVQ</sequence>
<evidence type="ECO:0000313" key="1">
    <source>
        <dbReference type="EMBL" id="EDX72370.1"/>
    </source>
</evidence>
<dbReference type="RefSeq" id="WP_006104646.1">
    <property type="nucleotide sequence ID" value="NZ_DS989865.1"/>
</dbReference>
<name>B4W0A9_9CYAN</name>
<dbReference type="EMBL" id="DS989865">
    <property type="protein sequence ID" value="EDX72370.1"/>
    <property type="molecule type" value="Genomic_DNA"/>
</dbReference>
<keyword evidence="2" id="KW-1185">Reference proteome</keyword>
<gene>
    <name evidence="1" type="ORF">MC7420_1039</name>
</gene>